<dbReference type="InterPro" id="IPR001584">
    <property type="entry name" value="Integrase_cat-core"/>
</dbReference>
<evidence type="ECO:0000256" key="1">
    <source>
        <dbReference type="ARBA" id="ARBA00023172"/>
    </source>
</evidence>
<dbReference type="PANTHER" id="PTHR10948">
    <property type="entry name" value="TRANSPOSASE"/>
    <property type="match status" value="1"/>
</dbReference>
<dbReference type="GO" id="GO:0032196">
    <property type="term" value="P:transposition"/>
    <property type="evidence" value="ECO:0007669"/>
    <property type="project" value="TreeGrafter"/>
</dbReference>
<accession>A0A1G8R810</accession>
<dbReference type="InterPro" id="IPR053392">
    <property type="entry name" value="Transposase_IS30-like"/>
</dbReference>
<organism evidence="3 4">
    <name type="scientific">Proteiniclasticum ruminis</name>
    <dbReference type="NCBI Taxonomy" id="398199"/>
    <lineage>
        <taxon>Bacteria</taxon>
        <taxon>Bacillati</taxon>
        <taxon>Bacillota</taxon>
        <taxon>Clostridia</taxon>
        <taxon>Eubacteriales</taxon>
        <taxon>Clostridiaceae</taxon>
        <taxon>Proteiniclasticum</taxon>
    </lineage>
</organism>
<reference evidence="3 4" key="1">
    <citation type="submission" date="2016-10" db="EMBL/GenBank/DDBJ databases">
        <authorList>
            <person name="de Groot N.N."/>
        </authorList>
    </citation>
    <scope>NUCLEOTIDE SEQUENCE [LARGE SCALE GENOMIC DNA]</scope>
    <source>
        <strain evidence="3 4">CGMCC 1.5058</strain>
    </source>
</reference>
<protein>
    <submittedName>
        <fullName evidence="3">Transposase and inactivated derivatives, IS30 family</fullName>
    </submittedName>
</protein>
<dbReference type="InterPro" id="IPR012337">
    <property type="entry name" value="RNaseH-like_sf"/>
</dbReference>
<evidence type="ECO:0000313" key="3">
    <source>
        <dbReference type="EMBL" id="SDJ12520.1"/>
    </source>
</evidence>
<dbReference type="PANTHER" id="PTHR10948:SF23">
    <property type="entry name" value="TRANSPOSASE INSI FOR INSERTION SEQUENCE ELEMENT IS30A-RELATED"/>
    <property type="match status" value="1"/>
</dbReference>
<feature type="domain" description="Integrase catalytic" evidence="2">
    <location>
        <begin position="226"/>
        <end position="412"/>
    </location>
</feature>
<dbReference type="Pfam" id="PF13936">
    <property type="entry name" value="HTH_38"/>
    <property type="match status" value="1"/>
</dbReference>
<dbReference type="AlphaFoldDB" id="A0A1G8R810"/>
<dbReference type="PROSITE" id="PS50994">
    <property type="entry name" value="INTEGRASE"/>
    <property type="match status" value="1"/>
</dbReference>
<evidence type="ECO:0000313" key="4">
    <source>
        <dbReference type="Proteomes" id="UP000183255"/>
    </source>
</evidence>
<dbReference type="InterPro" id="IPR051917">
    <property type="entry name" value="Transposase-Integrase"/>
</dbReference>
<name>A0A1G8R810_9CLOT</name>
<dbReference type="Gene3D" id="3.30.420.10">
    <property type="entry name" value="Ribonuclease H-like superfamily/Ribonuclease H"/>
    <property type="match status" value="1"/>
</dbReference>
<dbReference type="RefSeq" id="WP_031577307.1">
    <property type="nucleotide sequence ID" value="NZ_FNDZ01000008.1"/>
</dbReference>
<dbReference type="SUPFAM" id="SSF53098">
    <property type="entry name" value="Ribonuclease H-like"/>
    <property type="match status" value="1"/>
</dbReference>
<dbReference type="GO" id="GO:0005829">
    <property type="term" value="C:cytosol"/>
    <property type="evidence" value="ECO:0007669"/>
    <property type="project" value="TreeGrafter"/>
</dbReference>
<dbReference type="GO" id="GO:0003676">
    <property type="term" value="F:nucleic acid binding"/>
    <property type="evidence" value="ECO:0007669"/>
    <property type="project" value="InterPro"/>
</dbReference>
<dbReference type="GO" id="GO:0004803">
    <property type="term" value="F:transposase activity"/>
    <property type="evidence" value="ECO:0007669"/>
    <property type="project" value="TreeGrafter"/>
</dbReference>
<dbReference type="Proteomes" id="UP000183255">
    <property type="component" value="Unassembled WGS sequence"/>
</dbReference>
<dbReference type="InterPro" id="IPR036397">
    <property type="entry name" value="RNaseH_sf"/>
</dbReference>
<dbReference type="InterPro" id="IPR025246">
    <property type="entry name" value="IS30-like_HTH"/>
</dbReference>
<evidence type="ECO:0000259" key="2">
    <source>
        <dbReference type="PROSITE" id="PS50994"/>
    </source>
</evidence>
<dbReference type="GO" id="GO:0006310">
    <property type="term" value="P:DNA recombination"/>
    <property type="evidence" value="ECO:0007669"/>
    <property type="project" value="UniProtKB-KW"/>
</dbReference>
<proteinExistence type="predicted"/>
<keyword evidence="1" id="KW-0233">DNA recombination</keyword>
<dbReference type="EMBL" id="FNDZ01000008">
    <property type="protein sequence ID" value="SDJ12520.1"/>
    <property type="molecule type" value="Genomic_DNA"/>
</dbReference>
<dbReference type="GO" id="GO:0015074">
    <property type="term" value="P:DNA integration"/>
    <property type="evidence" value="ECO:0007669"/>
    <property type="project" value="InterPro"/>
</dbReference>
<gene>
    <name evidence="3" type="ORF">SAMN05421804_1083</name>
</gene>
<dbReference type="NCBIfam" id="NF033563">
    <property type="entry name" value="transpos_IS30"/>
    <property type="match status" value="1"/>
</dbReference>
<sequence length="439" mass="51697">MTQRKNLNTRIVAKSSHLKIEDREDIEAGLTQGLNFKEIAYHLRRDPSTISKEVRRNRIRQEAVLFNDKRNNCIFAKTCKKQHVCENRDCRKFCRTCHCNDLCPDFIPFVCKRHTRAPYVCNGCDEKKRCPADRYFYRAMTAQKRYQETLVSSRQGINATADQIACLNELLTPLIKRNQSVNHIYGSHRKELGISKSTFYTYCDLSLFTFRNIDLQRKVRYKPRKKAHRPTLDQSYLNGRKYTDFKEFMEVNSDKSVVEMDVVETIKGERVFLTFFFRKTKLMLAFIMEKQDQKCVSEVLDYLENLLELRVFQEIFPVILTDNGGEFKHADIIEHSRNGARRCSIYYCDPMAPHQKGAIEKNHEFIREYIPKSTSIRFCNQELTTLMINHINSIKRDSINEKTPYDLAELLMPPITLKLLGLQRIHPDFVTRNPSIFKQ</sequence>